<accession>A0A4Y2EG41</accession>
<evidence type="ECO:0000313" key="2">
    <source>
        <dbReference type="EMBL" id="GBM28123.1"/>
    </source>
</evidence>
<dbReference type="Proteomes" id="UP000499080">
    <property type="component" value="Unassembled WGS sequence"/>
</dbReference>
<organism evidence="2 3">
    <name type="scientific">Araneus ventricosus</name>
    <name type="common">Orbweaver spider</name>
    <name type="synonym">Epeira ventricosa</name>
    <dbReference type="NCBI Taxonomy" id="182803"/>
    <lineage>
        <taxon>Eukaryota</taxon>
        <taxon>Metazoa</taxon>
        <taxon>Ecdysozoa</taxon>
        <taxon>Arthropoda</taxon>
        <taxon>Chelicerata</taxon>
        <taxon>Arachnida</taxon>
        <taxon>Araneae</taxon>
        <taxon>Araneomorphae</taxon>
        <taxon>Entelegynae</taxon>
        <taxon>Araneoidea</taxon>
        <taxon>Araneidae</taxon>
        <taxon>Araneus</taxon>
    </lineage>
</organism>
<sequence>MLPSRRRQLENVKGGCLKLKKERSRRLSNLATVPDRRAEETEDKEIADCQTWVQRGRREEPKKQKNKEIVIGSNGTNCGSERRHEEAEGTKK</sequence>
<evidence type="ECO:0000256" key="1">
    <source>
        <dbReference type="SAM" id="MobiDB-lite"/>
    </source>
</evidence>
<protein>
    <submittedName>
        <fullName evidence="2">Uncharacterized protein</fullName>
    </submittedName>
</protein>
<proteinExistence type="predicted"/>
<feature type="region of interest" description="Disordered" evidence="1">
    <location>
        <begin position="56"/>
        <end position="92"/>
    </location>
</feature>
<evidence type="ECO:0000313" key="3">
    <source>
        <dbReference type="Proteomes" id="UP000499080"/>
    </source>
</evidence>
<name>A0A4Y2EG41_ARAVE</name>
<keyword evidence="3" id="KW-1185">Reference proteome</keyword>
<dbReference type="EMBL" id="BGPR01000603">
    <property type="protein sequence ID" value="GBM28123.1"/>
    <property type="molecule type" value="Genomic_DNA"/>
</dbReference>
<comment type="caution">
    <text evidence="2">The sequence shown here is derived from an EMBL/GenBank/DDBJ whole genome shotgun (WGS) entry which is preliminary data.</text>
</comment>
<feature type="compositionally biased region" description="Basic and acidic residues" evidence="1">
    <location>
        <begin position="56"/>
        <end position="68"/>
    </location>
</feature>
<gene>
    <name evidence="2" type="ORF">AVEN_176610_1</name>
</gene>
<reference evidence="2 3" key="1">
    <citation type="journal article" date="2019" name="Sci. Rep.">
        <title>Orb-weaving spider Araneus ventricosus genome elucidates the spidroin gene catalogue.</title>
        <authorList>
            <person name="Kono N."/>
            <person name="Nakamura H."/>
            <person name="Ohtoshi R."/>
            <person name="Moran D.A.P."/>
            <person name="Shinohara A."/>
            <person name="Yoshida Y."/>
            <person name="Fujiwara M."/>
            <person name="Mori M."/>
            <person name="Tomita M."/>
            <person name="Arakawa K."/>
        </authorList>
    </citation>
    <scope>NUCLEOTIDE SEQUENCE [LARGE SCALE GENOMIC DNA]</scope>
</reference>
<dbReference type="AlphaFoldDB" id="A0A4Y2EG41"/>
<feature type="compositionally biased region" description="Basic and acidic residues" evidence="1">
    <location>
        <begin position="80"/>
        <end position="92"/>
    </location>
</feature>